<reference evidence="2" key="3">
    <citation type="submission" date="2015-06" db="UniProtKB">
        <authorList>
            <consortium name="EnsemblMetazoa"/>
        </authorList>
    </citation>
    <scope>IDENTIFICATION</scope>
</reference>
<proteinExistence type="predicted"/>
<dbReference type="STRING" id="283909.R7VIK2"/>
<organism evidence="1">
    <name type="scientific">Capitella teleta</name>
    <name type="common">Polychaete worm</name>
    <dbReference type="NCBI Taxonomy" id="283909"/>
    <lineage>
        <taxon>Eukaryota</taxon>
        <taxon>Metazoa</taxon>
        <taxon>Spiralia</taxon>
        <taxon>Lophotrochozoa</taxon>
        <taxon>Annelida</taxon>
        <taxon>Polychaeta</taxon>
        <taxon>Sedentaria</taxon>
        <taxon>Scolecida</taxon>
        <taxon>Capitellidae</taxon>
        <taxon>Capitella</taxon>
    </lineage>
</organism>
<feature type="non-terminal residue" evidence="1">
    <location>
        <position position="1"/>
    </location>
</feature>
<evidence type="ECO:0000313" key="2">
    <source>
        <dbReference type="EnsemblMetazoa" id="CapteP137742"/>
    </source>
</evidence>
<sequence>EVAVVPWALYSPDLKPIEHLWDVLGRTTMMRRHPHPIRQKWLAIPQETIRSLIRSMRRRCTACIEAHGGHTSY</sequence>
<protein>
    <recommendedName>
        <fullName evidence="4">Tc1-like transposase DDE domain-containing protein</fullName>
    </recommendedName>
</protein>
<dbReference type="Gene3D" id="3.30.420.10">
    <property type="entry name" value="Ribonuclease H-like superfamily/Ribonuclease H"/>
    <property type="match status" value="1"/>
</dbReference>
<reference evidence="1 3" key="2">
    <citation type="journal article" date="2013" name="Nature">
        <title>Insights into bilaterian evolution from three spiralian genomes.</title>
        <authorList>
            <person name="Simakov O."/>
            <person name="Marletaz F."/>
            <person name="Cho S.J."/>
            <person name="Edsinger-Gonzales E."/>
            <person name="Havlak P."/>
            <person name="Hellsten U."/>
            <person name="Kuo D.H."/>
            <person name="Larsson T."/>
            <person name="Lv J."/>
            <person name="Arendt D."/>
            <person name="Savage R."/>
            <person name="Osoegawa K."/>
            <person name="de Jong P."/>
            <person name="Grimwood J."/>
            <person name="Chapman J.A."/>
            <person name="Shapiro H."/>
            <person name="Aerts A."/>
            <person name="Otillar R.P."/>
            <person name="Terry A.Y."/>
            <person name="Boore J.L."/>
            <person name="Grigoriev I.V."/>
            <person name="Lindberg D.R."/>
            <person name="Seaver E.C."/>
            <person name="Weisblat D.A."/>
            <person name="Putnam N.H."/>
            <person name="Rokhsar D.S."/>
        </authorList>
    </citation>
    <scope>NUCLEOTIDE SEQUENCE</scope>
    <source>
        <strain evidence="1 3">I ESC-2004</strain>
    </source>
</reference>
<dbReference type="AlphaFoldDB" id="R7VIK2"/>
<dbReference type="EMBL" id="KB291945">
    <property type="protein sequence ID" value="ELU18377.1"/>
    <property type="molecule type" value="Genomic_DNA"/>
</dbReference>
<dbReference type="EMBL" id="AMQN01003792">
    <property type="status" value="NOT_ANNOTATED_CDS"/>
    <property type="molecule type" value="Genomic_DNA"/>
</dbReference>
<evidence type="ECO:0000313" key="3">
    <source>
        <dbReference type="Proteomes" id="UP000014760"/>
    </source>
</evidence>
<keyword evidence="3" id="KW-1185">Reference proteome</keyword>
<dbReference type="EnsemblMetazoa" id="CapteT137742">
    <property type="protein sequence ID" value="CapteP137742"/>
    <property type="gene ID" value="CapteG137742"/>
</dbReference>
<evidence type="ECO:0000313" key="1">
    <source>
        <dbReference type="EMBL" id="ELU18377.1"/>
    </source>
</evidence>
<dbReference type="InterPro" id="IPR036397">
    <property type="entry name" value="RNaseH_sf"/>
</dbReference>
<dbReference type="OMA" id="NEWNTIT"/>
<accession>R7VIK2</accession>
<dbReference type="OrthoDB" id="6150563at2759"/>
<dbReference type="GO" id="GO:0003676">
    <property type="term" value="F:nucleic acid binding"/>
    <property type="evidence" value="ECO:0007669"/>
    <property type="project" value="InterPro"/>
</dbReference>
<gene>
    <name evidence="1" type="ORF">CAPTEDRAFT_137742</name>
</gene>
<name>R7VIK2_CAPTE</name>
<dbReference type="HOGENOM" id="CLU_033666_12_6_1"/>
<evidence type="ECO:0008006" key="4">
    <source>
        <dbReference type="Google" id="ProtNLM"/>
    </source>
</evidence>
<reference evidence="3" key="1">
    <citation type="submission" date="2012-12" db="EMBL/GenBank/DDBJ databases">
        <authorList>
            <person name="Hellsten U."/>
            <person name="Grimwood J."/>
            <person name="Chapman J.A."/>
            <person name="Shapiro H."/>
            <person name="Aerts A."/>
            <person name="Otillar R.P."/>
            <person name="Terry A.Y."/>
            <person name="Boore J.L."/>
            <person name="Simakov O."/>
            <person name="Marletaz F."/>
            <person name="Cho S.-J."/>
            <person name="Edsinger-Gonzales E."/>
            <person name="Havlak P."/>
            <person name="Kuo D.-H."/>
            <person name="Larsson T."/>
            <person name="Lv J."/>
            <person name="Arendt D."/>
            <person name="Savage R."/>
            <person name="Osoegawa K."/>
            <person name="de Jong P."/>
            <person name="Lindberg D.R."/>
            <person name="Seaver E.C."/>
            <person name="Weisblat D.A."/>
            <person name="Putnam N.H."/>
            <person name="Grigoriev I.V."/>
            <person name="Rokhsar D.S."/>
        </authorList>
    </citation>
    <scope>NUCLEOTIDE SEQUENCE</scope>
    <source>
        <strain evidence="3">I ESC-2004</strain>
    </source>
</reference>
<dbReference type="Proteomes" id="UP000014760">
    <property type="component" value="Unassembled WGS sequence"/>
</dbReference>